<feature type="binding site" evidence="7">
    <location>
        <position position="317"/>
    </location>
    <ligand>
        <name>ATP</name>
        <dbReference type="ChEBI" id="CHEBI:30616"/>
    </ligand>
</feature>
<dbReference type="InterPro" id="IPR000577">
    <property type="entry name" value="Carb_kinase_FGGY"/>
</dbReference>
<reference evidence="12" key="1">
    <citation type="journal article" date="2019" name="Int. J. Syst. Evol. Microbiol.">
        <title>The Global Catalogue of Microorganisms (GCM) 10K type strain sequencing project: providing services to taxonomists for standard genome sequencing and annotation.</title>
        <authorList>
            <consortium name="The Broad Institute Genomics Platform"/>
            <consortium name="The Broad Institute Genome Sequencing Center for Infectious Disease"/>
            <person name="Wu L."/>
            <person name="Ma J."/>
        </authorList>
    </citation>
    <scope>NUCLEOTIDE SEQUENCE [LARGE SCALE GENOMIC DNA]</scope>
    <source>
        <strain evidence="12">JCM 16703</strain>
    </source>
</reference>
<keyword evidence="12" id="KW-1185">Reference proteome</keyword>
<feature type="binding site" evidence="7">
    <location>
        <position position="248"/>
    </location>
    <ligand>
        <name>glycerol</name>
        <dbReference type="ChEBI" id="CHEBI:17754"/>
    </ligand>
</feature>
<evidence type="ECO:0000256" key="7">
    <source>
        <dbReference type="HAMAP-Rule" id="MF_00186"/>
    </source>
</evidence>
<keyword evidence="5 7" id="KW-0319">Glycerol metabolism</keyword>
<feature type="binding site" evidence="7">
    <location>
        <position position="83"/>
    </location>
    <ligand>
        <name>glycerol</name>
        <dbReference type="ChEBI" id="CHEBI:17754"/>
    </ligand>
</feature>
<dbReference type="PANTHER" id="PTHR10196">
    <property type="entry name" value="SUGAR KINASE"/>
    <property type="match status" value="1"/>
</dbReference>
<feature type="binding site" evidence="7">
    <location>
        <position position="14"/>
    </location>
    <ligand>
        <name>ATP</name>
        <dbReference type="ChEBI" id="CHEBI:30616"/>
    </ligand>
</feature>
<dbReference type="PANTHER" id="PTHR10196:SF69">
    <property type="entry name" value="GLYCEROL KINASE"/>
    <property type="match status" value="1"/>
</dbReference>
<dbReference type="HAMAP" id="MF_00186">
    <property type="entry name" value="Glycerol_kin"/>
    <property type="match status" value="1"/>
</dbReference>
<dbReference type="GO" id="GO:0016301">
    <property type="term" value="F:kinase activity"/>
    <property type="evidence" value="ECO:0007669"/>
    <property type="project" value="UniProtKB-KW"/>
</dbReference>
<evidence type="ECO:0000256" key="4">
    <source>
        <dbReference type="ARBA" id="ARBA00022777"/>
    </source>
</evidence>
<feature type="binding site" evidence="7">
    <location>
        <position position="12"/>
    </location>
    <ligand>
        <name>ADP</name>
        <dbReference type="ChEBI" id="CHEBI:456216"/>
    </ligand>
</feature>
<feature type="binding site" evidence="7">
    <location>
        <position position="313"/>
    </location>
    <ligand>
        <name>ADP</name>
        <dbReference type="ChEBI" id="CHEBI:456216"/>
    </ligand>
</feature>
<feature type="binding site" evidence="7">
    <location>
        <position position="418"/>
    </location>
    <ligand>
        <name>ADP</name>
        <dbReference type="ChEBI" id="CHEBI:456216"/>
    </ligand>
</feature>
<dbReference type="RefSeq" id="WP_344734876.1">
    <property type="nucleotide sequence ID" value="NZ_BAAAZH010000028.1"/>
</dbReference>
<dbReference type="SUPFAM" id="SSF53067">
    <property type="entry name" value="Actin-like ATPase domain"/>
    <property type="match status" value="2"/>
</dbReference>
<proteinExistence type="inferred from homology"/>
<dbReference type="NCBIfam" id="TIGR01311">
    <property type="entry name" value="glycerol_kin"/>
    <property type="match status" value="1"/>
</dbReference>
<keyword evidence="2 7" id="KW-0808">Transferase</keyword>
<comment type="activity regulation">
    <text evidence="7">Inhibited by fructose 1,6-bisphosphate (FBP).</text>
</comment>
<feature type="binding site" evidence="7">
    <location>
        <position position="414"/>
    </location>
    <ligand>
        <name>ADP</name>
        <dbReference type="ChEBI" id="CHEBI:456216"/>
    </ligand>
</feature>
<evidence type="ECO:0000259" key="10">
    <source>
        <dbReference type="Pfam" id="PF02782"/>
    </source>
</evidence>
<comment type="similarity">
    <text evidence="1 7 8">Belongs to the FGGY kinase family.</text>
</comment>
<evidence type="ECO:0000256" key="6">
    <source>
        <dbReference type="ARBA" id="ARBA00022840"/>
    </source>
</evidence>
<evidence type="ECO:0000313" key="11">
    <source>
        <dbReference type="EMBL" id="GAA4126475.1"/>
    </source>
</evidence>
<feature type="binding site" evidence="7">
    <location>
        <position position="82"/>
    </location>
    <ligand>
        <name>sn-glycerol 3-phosphate</name>
        <dbReference type="ChEBI" id="CHEBI:57597"/>
    </ligand>
</feature>
<dbReference type="EC" id="2.7.1.30" evidence="7"/>
<keyword evidence="6 7" id="KW-0067">ATP-binding</keyword>
<feature type="binding site" evidence="7">
    <location>
        <position position="134"/>
    </location>
    <ligand>
        <name>sn-glycerol 3-phosphate</name>
        <dbReference type="ChEBI" id="CHEBI:57597"/>
    </ligand>
</feature>
<feature type="binding site" evidence="7">
    <location>
        <position position="269"/>
    </location>
    <ligand>
        <name>ATP</name>
        <dbReference type="ChEBI" id="CHEBI:30616"/>
    </ligand>
</feature>
<feature type="binding site" evidence="7">
    <location>
        <position position="247"/>
    </location>
    <ligand>
        <name>glycerol</name>
        <dbReference type="ChEBI" id="CHEBI:17754"/>
    </ligand>
</feature>
<protein>
    <recommendedName>
        <fullName evidence="7">Glycerol kinase</fullName>
        <ecNumber evidence="7">2.7.1.30</ecNumber>
    </recommendedName>
    <alternativeName>
        <fullName evidence="7">ATP:glycerol 3-phosphotransferase</fullName>
    </alternativeName>
    <alternativeName>
        <fullName evidence="7">Glycerokinase</fullName>
        <shortName evidence="7">GK</shortName>
    </alternativeName>
</protein>
<evidence type="ECO:0000256" key="1">
    <source>
        <dbReference type="ARBA" id="ARBA00009156"/>
    </source>
</evidence>
<comment type="function">
    <text evidence="7">Key enzyme in the regulation of glycerol uptake and metabolism. Catalyzes the phosphorylation of glycerol to yield sn-glycerol 3-phosphate.</text>
</comment>
<dbReference type="InterPro" id="IPR043129">
    <property type="entry name" value="ATPase_NBD"/>
</dbReference>
<evidence type="ECO:0000313" key="12">
    <source>
        <dbReference type="Proteomes" id="UP001501495"/>
    </source>
</evidence>
<feature type="binding site" evidence="7">
    <location>
        <position position="82"/>
    </location>
    <ligand>
        <name>glycerol</name>
        <dbReference type="ChEBI" id="CHEBI:17754"/>
    </ligand>
</feature>
<dbReference type="Pfam" id="PF00370">
    <property type="entry name" value="FGGY_N"/>
    <property type="match status" value="1"/>
</dbReference>
<evidence type="ECO:0000256" key="8">
    <source>
        <dbReference type="RuleBase" id="RU003733"/>
    </source>
</evidence>
<evidence type="ECO:0000256" key="3">
    <source>
        <dbReference type="ARBA" id="ARBA00022741"/>
    </source>
</evidence>
<evidence type="ECO:0000259" key="9">
    <source>
        <dbReference type="Pfam" id="PF00370"/>
    </source>
</evidence>
<feature type="binding site" evidence="7">
    <location>
        <position position="12"/>
    </location>
    <ligand>
        <name>sn-glycerol 3-phosphate</name>
        <dbReference type="ChEBI" id="CHEBI:57597"/>
    </ligand>
</feature>
<sequence>MADFVGAIDQGTTSTRFMIFDHGGNEIAKHQLEHEQVLPRAGWVEHNPVEIWERTSAVIQTTLNRANLQHTDLAAIGITNQRETTVVWDRRTGRPYYNAIVWQDTRTDRIASALERDGHGDLIRKRAGLPPATYFAGGKIQWILENVDGVRAAAERGDALFGTTDTWVTWNLTGGTEGGVHVTDVTNASRTMLMDLETLQWDDELLALFGIPRSMLPEIKSSSEHYGTTRAHGPAGGEVPITGILGDQQAATVGQVCFEPGEAKNTYGTGNFMLLNTGTEIVRSQAGLLTTPAYKFGDAPCVYALEGSIAVTGSAVQWLRDQLGIISGASQSESLARQVEDNGGVYFVPAFSGLFAPYWRSDARGAIVGLSRFNTNAHVARATLEAICYQSRDVAEAMAQDSGVTLEVLKVDGGVTANELCMQIQADVLGVPVSRPVVAETTALGAAYAAGLAVGFWKNTDELRSNWNEAKRWEPQWSEEQRTKGFAQWKKAVQRTLDWVDVD</sequence>
<gene>
    <name evidence="11" type="primary">glpK_2</name>
    <name evidence="7" type="synonym">glpK</name>
    <name evidence="11" type="ORF">GCM10022215_36140</name>
</gene>
<evidence type="ECO:0000256" key="5">
    <source>
        <dbReference type="ARBA" id="ARBA00022798"/>
    </source>
</evidence>
<feature type="binding site" evidence="7">
    <location>
        <position position="16"/>
    </location>
    <ligand>
        <name>ADP</name>
        <dbReference type="ChEBI" id="CHEBI:456216"/>
    </ligand>
</feature>
<feature type="binding site" evidence="7">
    <location>
        <position position="12"/>
    </location>
    <ligand>
        <name>ATP</name>
        <dbReference type="ChEBI" id="CHEBI:30616"/>
    </ligand>
</feature>
<dbReference type="Pfam" id="PF02782">
    <property type="entry name" value="FGGY_C"/>
    <property type="match status" value="1"/>
</dbReference>
<dbReference type="Proteomes" id="UP001501495">
    <property type="component" value="Unassembled WGS sequence"/>
</dbReference>
<feature type="binding site" evidence="7">
    <location>
        <position position="313"/>
    </location>
    <ligand>
        <name>ATP</name>
        <dbReference type="ChEBI" id="CHEBI:30616"/>
    </ligand>
</feature>
<feature type="binding site" evidence="7">
    <location>
        <position position="269"/>
    </location>
    <ligand>
        <name>ADP</name>
        <dbReference type="ChEBI" id="CHEBI:456216"/>
    </ligand>
</feature>
<feature type="binding site" evidence="7">
    <location>
        <position position="134"/>
    </location>
    <ligand>
        <name>glycerol</name>
        <dbReference type="ChEBI" id="CHEBI:17754"/>
    </ligand>
</feature>
<dbReference type="Gene3D" id="3.30.420.40">
    <property type="match status" value="2"/>
</dbReference>
<feature type="binding site" evidence="7">
    <location>
        <position position="13"/>
    </location>
    <ligand>
        <name>ATP</name>
        <dbReference type="ChEBI" id="CHEBI:30616"/>
    </ligand>
</feature>
<feature type="domain" description="Carbohydrate kinase FGGY N-terminal" evidence="9">
    <location>
        <begin position="6"/>
        <end position="254"/>
    </location>
</feature>
<feature type="binding site" evidence="7">
    <location>
        <position position="247"/>
    </location>
    <ligand>
        <name>sn-glycerol 3-phosphate</name>
        <dbReference type="ChEBI" id="CHEBI:57597"/>
    </ligand>
</feature>
<feature type="binding site" evidence="7">
    <location>
        <position position="414"/>
    </location>
    <ligand>
        <name>ATP</name>
        <dbReference type="ChEBI" id="CHEBI:30616"/>
    </ligand>
</feature>
<dbReference type="InterPro" id="IPR018483">
    <property type="entry name" value="Carb_kinase_FGGY_CS"/>
</dbReference>
<name>A0ABP7XVC8_9ACTN</name>
<comment type="pathway">
    <text evidence="7">Polyol metabolism; glycerol degradation via glycerol kinase pathway; sn-glycerol 3-phosphate from glycerol: step 1/1.</text>
</comment>
<keyword evidence="4 7" id="KW-0418">Kinase</keyword>
<dbReference type="PROSITE" id="PS00445">
    <property type="entry name" value="FGGY_KINASES_2"/>
    <property type="match status" value="1"/>
</dbReference>
<accession>A0ABP7XVC8</accession>
<keyword evidence="3 7" id="KW-0547">Nucleotide-binding</keyword>
<dbReference type="InterPro" id="IPR018485">
    <property type="entry name" value="FGGY_C"/>
</dbReference>
<dbReference type="InterPro" id="IPR018484">
    <property type="entry name" value="FGGY_N"/>
</dbReference>
<comment type="catalytic activity">
    <reaction evidence="7">
        <text>glycerol + ATP = sn-glycerol 3-phosphate + ADP + H(+)</text>
        <dbReference type="Rhea" id="RHEA:21644"/>
        <dbReference type="ChEBI" id="CHEBI:15378"/>
        <dbReference type="ChEBI" id="CHEBI:17754"/>
        <dbReference type="ChEBI" id="CHEBI:30616"/>
        <dbReference type="ChEBI" id="CHEBI:57597"/>
        <dbReference type="ChEBI" id="CHEBI:456216"/>
        <dbReference type="EC" id="2.7.1.30"/>
    </reaction>
</comment>
<dbReference type="PIRSF" id="PIRSF000538">
    <property type="entry name" value="GlpK"/>
    <property type="match status" value="1"/>
</dbReference>
<evidence type="ECO:0000256" key="2">
    <source>
        <dbReference type="ARBA" id="ARBA00022679"/>
    </source>
</evidence>
<dbReference type="NCBIfam" id="NF000756">
    <property type="entry name" value="PRK00047.1"/>
    <property type="match status" value="1"/>
</dbReference>
<feature type="binding site" evidence="7">
    <location>
        <position position="83"/>
    </location>
    <ligand>
        <name>sn-glycerol 3-phosphate</name>
        <dbReference type="ChEBI" id="CHEBI:57597"/>
    </ligand>
</feature>
<organism evidence="11 12">
    <name type="scientific">Nocardioides fonticola</name>
    <dbReference type="NCBI Taxonomy" id="450363"/>
    <lineage>
        <taxon>Bacteria</taxon>
        <taxon>Bacillati</taxon>
        <taxon>Actinomycetota</taxon>
        <taxon>Actinomycetes</taxon>
        <taxon>Propionibacteriales</taxon>
        <taxon>Nocardioidaceae</taxon>
        <taxon>Nocardioides</taxon>
    </lineage>
</organism>
<dbReference type="EMBL" id="BAAAZH010000028">
    <property type="protein sequence ID" value="GAA4126475.1"/>
    <property type="molecule type" value="Genomic_DNA"/>
</dbReference>
<feature type="domain" description="Carbohydrate kinase FGGY C-terminal" evidence="10">
    <location>
        <begin position="264"/>
        <end position="453"/>
    </location>
</feature>
<dbReference type="InterPro" id="IPR005999">
    <property type="entry name" value="Glycerol_kin"/>
</dbReference>
<comment type="caution">
    <text evidence="11">The sequence shown here is derived from an EMBL/GenBank/DDBJ whole genome shotgun (WGS) entry which is preliminary data.</text>
</comment>
<dbReference type="CDD" id="cd07769">
    <property type="entry name" value="ASKHA_NBD_FGGY_GK"/>
    <property type="match status" value="1"/>
</dbReference>